<reference evidence="1 2" key="1">
    <citation type="journal article" date="2019" name="Sci. Rep.">
        <title>Orb-weaving spider Araneus ventricosus genome elucidates the spidroin gene catalogue.</title>
        <authorList>
            <person name="Kono N."/>
            <person name="Nakamura H."/>
            <person name="Ohtoshi R."/>
            <person name="Moran D.A.P."/>
            <person name="Shinohara A."/>
            <person name="Yoshida Y."/>
            <person name="Fujiwara M."/>
            <person name="Mori M."/>
            <person name="Tomita M."/>
            <person name="Arakawa K."/>
        </authorList>
    </citation>
    <scope>NUCLEOTIDE SEQUENCE [LARGE SCALE GENOMIC DNA]</scope>
</reference>
<dbReference type="AlphaFoldDB" id="A0A4Y2P6P9"/>
<name>A0A4Y2P6P9_ARAVE</name>
<evidence type="ECO:0000313" key="2">
    <source>
        <dbReference type="Proteomes" id="UP000499080"/>
    </source>
</evidence>
<sequence>MKFIQLQYPPTPPAAFKTGPPLRFLHLPHSLQFVVFAFVRELRSPSLRSYFSFMTQRTKWNTNEIRFPNFCLYYADSHRNFALMKSFGAKRFKWLGAVTS</sequence>
<organism evidence="1 2">
    <name type="scientific">Araneus ventricosus</name>
    <name type="common">Orbweaver spider</name>
    <name type="synonym">Epeira ventricosa</name>
    <dbReference type="NCBI Taxonomy" id="182803"/>
    <lineage>
        <taxon>Eukaryota</taxon>
        <taxon>Metazoa</taxon>
        <taxon>Ecdysozoa</taxon>
        <taxon>Arthropoda</taxon>
        <taxon>Chelicerata</taxon>
        <taxon>Arachnida</taxon>
        <taxon>Araneae</taxon>
        <taxon>Araneomorphae</taxon>
        <taxon>Entelegynae</taxon>
        <taxon>Araneoidea</taxon>
        <taxon>Araneidae</taxon>
        <taxon>Araneus</taxon>
    </lineage>
</organism>
<dbReference type="EMBL" id="BGPR01010542">
    <property type="protein sequence ID" value="GBN46722.1"/>
    <property type="molecule type" value="Genomic_DNA"/>
</dbReference>
<dbReference type="Proteomes" id="UP000499080">
    <property type="component" value="Unassembled WGS sequence"/>
</dbReference>
<keyword evidence="2" id="KW-1185">Reference proteome</keyword>
<gene>
    <name evidence="1" type="ORF">AVEN_149543_1</name>
</gene>
<accession>A0A4Y2P6P9</accession>
<comment type="caution">
    <text evidence="1">The sequence shown here is derived from an EMBL/GenBank/DDBJ whole genome shotgun (WGS) entry which is preliminary data.</text>
</comment>
<protein>
    <submittedName>
        <fullName evidence="1">Uncharacterized protein</fullName>
    </submittedName>
</protein>
<proteinExistence type="predicted"/>
<evidence type="ECO:0000313" key="1">
    <source>
        <dbReference type="EMBL" id="GBN46722.1"/>
    </source>
</evidence>